<dbReference type="InterPro" id="IPR036869">
    <property type="entry name" value="J_dom_sf"/>
</dbReference>
<protein>
    <recommendedName>
        <fullName evidence="3">J domain-containing protein</fullName>
    </recommendedName>
</protein>
<reference evidence="1" key="1">
    <citation type="submission" date="2022-10" db="EMBL/GenBank/DDBJ databases">
        <authorList>
            <person name="Koch H."/>
        </authorList>
    </citation>
    <scope>NUCLEOTIDE SEQUENCE</scope>
    <source>
        <strain evidence="1">DNF</strain>
    </source>
</reference>
<gene>
    <name evidence="1" type="ORF">DNFV4_02632</name>
</gene>
<dbReference type="SUPFAM" id="SSF46565">
    <property type="entry name" value="Chaperone J-domain"/>
    <property type="match status" value="1"/>
</dbReference>
<evidence type="ECO:0000313" key="1">
    <source>
        <dbReference type="EMBL" id="CAI4032204.1"/>
    </source>
</evidence>
<dbReference type="EMBL" id="OX365700">
    <property type="protein sequence ID" value="CAI4032204.1"/>
    <property type="molecule type" value="Genomic_DNA"/>
</dbReference>
<dbReference type="RefSeq" id="WP_289268945.1">
    <property type="nucleotide sequence ID" value="NZ_OX365700.1"/>
</dbReference>
<organism evidence="1 2">
    <name type="scientific">Nitrospira tepida</name>
    <dbReference type="NCBI Taxonomy" id="2973512"/>
    <lineage>
        <taxon>Bacteria</taxon>
        <taxon>Pseudomonadati</taxon>
        <taxon>Nitrospirota</taxon>
        <taxon>Nitrospiria</taxon>
        <taxon>Nitrospirales</taxon>
        <taxon>Nitrospiraceae</taxon>
        <taxon>Nitrospira</taxon>
    </lineage>
</organism>
<dbReference type="Proteomes" id="UP001179121">
    <property type="component" value="Chromosome"/>
</dbReference>
<name>A0AA86N036_9BACT</name>
<keyword evidence="2" id="KW-1185">Reference proteome</keyword>
<dbReference type="KEGG" id="nti:DNFV4_02632"/>
<dbReference type="Gene3D" id="1.10.287.110">
    <property type="entry name" value="DnaJ domain"/>
    <property type="match status" value="1"/>
</dbReference>
<evidence type="ECO:0000313" key="2">
    <source>
        <dbReference type="Proteomes" id="UP001179121"/>
    </source>
</evidence>
<sequence length="96" mass="11491">MLPDWDTMASEAMPEHTIPHEVVRALELFELTGPVTRERVEERYRDLLRIWHPHRYANLTNNPRKYMEMYKKGEVMTKEVEAAYRVISTWLSRSVS</sequence>
<proteinExistence type="predicted"/>
<dbReference type="AlphaFoldDB" id="A0AA86N036"/>
<accession>A0AA86N036</accession>
<evidence type="ECO:0008006" key="3">
    <source>
        <dbReference type="Google" id="ProtNLM"/>
    </source>
</evidence>